<evidence type="ECO:0000313" key="3">
    <source>
        <dbReference type="WBParaSite" id="SRDH1_2540.1"/>
    </source>
</evidence>
<organism evidence="2 3">
    <name type="scientific">Schistosoma rodhaini</name>
    <dbReference type="NCBI Taxonomy" id="6188"/>
    <lineage>
        <taxon>Eukaryota</taxon>
        <taxon>Metazoa</taxon>
        <taxon>Spiralia</taxon>
        <taxon>Lophotrochozoa</taxon>
        <taxon>Platyhelminthes</taxon>
        <taxon>Trematoda</taxon>
        <taxon>Digenea</taxon>
        <taxon>Strigeidida</taxon>
        <taxon>Schistosomatoidea</taxon>
        <taxon>Schistosomatidae</taxon>
        <taxon>Schistosoma</taxon>
    </lineage>
</organism>
<evidence type="ECO:0000256" key="1">
    <source>
        <dbReference type="SAM" id="Coils"/>
    </source>
</evidence>
<reference evidence="2" key="1">
    <citation type="submission" date="2022-06" db="EMBL/GenBank/DDBJ databases">
        <authorList>
            <person name="Berger JAMES D."/>
            <person name="Berger JAMES D."/>
        </authorList>
    </citation>
    <scope>NUCLEOTIDE SEQUENCE [LARGE SCALE GENOMIC DNA]</scope>
</reference>
<evidence type="ECO:0000313" key="2">
    <source>
        <dbReference type="Proteomes" id="UP000050792"/>
    </source>
</evidence>
<keyword evidence="1" id="KW-0175">Coiled coil</keyword>
<proteinExistence type="predicted"/>
<sequence length="2041" mass="236013">MNTNDHKQNCDLPCDSKNRGDTFSIKAKDRWRLLRDRILQYKSYSYSQPSVCSNVDRIFGYSLLKRSASFSSCIIEQVLYLPRENGRIAIKTPYSIKFYDLKQFKLINEVLLTENENKNAFSQSYNRLAYASKVDVFIGWKPGGNTLWPLSCEDLENVGIPSTTKNQLIGVFSNFDSGSIFSLELKSFKTFSNDYCWIIFARHWQFQFTEIQLIPNKCVPVLILRNCISFSSPSCREELFTKIVTCPLLKTLLETYEFPSQLISFEEKCSHNCQLLIGWKCSAWLRCMQFNRHFSSLSYNNYYDENDAKLLEMINFQTFENSVINHQSQITAVLYISPLNILITGDKCGTIKTWNTDQVQLSILHGHLGEIIHFSAHRWDLIRPQKFYSTSPSFVSISKDGLMKCWQFWQSHYIYLKNGGSESLNLSRIVSDNGTMENTIKEVDSRQTLMNLYSKILSTKTSASNSVHTIHDITVKRDTGEIVLVGVCGDISSCKIHEKCQQEYYLEHWTISEPCSPMAEFPQIVKNISFIRLNDLYDIVNPAADKSSNLAEYQNDNSINIAVVICEGKPGSVHLLSTLNGSILTTAVCEDTVEDATWHWMLEKLFILQSNGDIAVFSTCSRPCSLLSIWSSSEDDVFYRGPLLLYPVHSPDYFKLFLEDEKSSDYLPPVILLLLVGQSDGSLVVLCTKEGIIMSKTPKYSTIQSSNNLPEVDQKQHISSIKSNPIFGRLYTITLDGTLKVWQLITPLPIGIQIQKLDIFQRDKSNLRVYFTRFPFKIINNTDIYCIYTAKNYSLPEVGKTDVNCVTNSCYYNAICAEVTNPGDIYSMFDFITTRYFDSAYLNHENTTLVKDICIGSTNISILNKHFEKTPMIEQIFLTITTDPLEQEGLYLKVWQTIFDYNMGNEYHFRNSNGLKRTSIKTLQRLQMLVDSGDTDIVSLKCGLQLINTLRLPYPTGSRISKAVCRIVSIPSNGDILLTINNTIYLLHYKTLNKYFRLRSYLLNLMNRFIENKMITHILQNVVRKREWNIDGLRKMNDVTLSLVCNIREPVDHSLEEKLTAQNLSEKSKIFTKLKERDIDLKEISQIKFAKTLSKRRCYIDYASMQEARRIAFNNYYEKILSRQCFNLTSYSKELNNEEDEEITLLKERLLTTEQTYSQIQIEASVKKRLVKTSKQKLTKYHKTGKKQKLPQSSEDLSLVKHQETIKLPVITDNKESDLLISQRTNGFFPRAILLESGRSKYGWAPNSLLLGKYYSRLSHSGVDDKKNMNEFNWADVEARSDRSSINGLESTLTSNSSIGWIVESDKELTMFSKEMSDGDIIDENTDKKLLASRFVDIDKSMDPIVSLSTLQNEISTEMERSQMSITEKSTPSSKKRNVIAKTDLKQSYLKETDLLSNLIERQAPGRPKYERENTIFLTELTNTDSPGKIDIFLLPEFLQSFRNSRWLSVMGLLNGQEPEGWSDFNAGSNLDCFIQWLFWTNIIPKLCSQATSPCIEDEDPYHCQTISQFCTDFKTLFTDHQLSVKYIPKLHHCLTGCIINELGKTIEFKGWKMLEAVITLLITFGFHDIDTVVILLILYVKVLLTTEKDDPHYPEEIKNANLTHYIHHSLESLGFQIKYCNYLEEELSKLENIERNVKINPPKEVFHLHDCIHLVKNIETLNCWIKFYRLLSVWLENWFRKSNEITSKNKSPKLGNQLKSILHTTNNSTIKIKSINREVKWSKNANEVREEFITNDGIQALNTFVNWCHEQRLLKLREQAKAEQLHIDKLKQHINETEKETVIQMKNVNNDDDIQQHKVVMLLPPLNELERCVVRLGESYVTERRKCCKTENILQPWIKNVRQTKHGDIMKSQSLRDPTQPSYAQPWKSYKNVLTGHFPPKIHIKPTECNLLPFDEHQPFKETLKQKLSQIQTLQVKVINLKKENISKHIIPSIVNEMDSKDLDDYHKFLCSLIYNEEKRSNSIVHWFIPIMSSCLLPLPMKQRKLPDIKLPHLCLKLPYEKVERDGDDYGEDECEMLTKNYFCISDDLSTEFMSSPKNY</sequence>
<dbReference type="InterPro" id="IPR036322">
    <property type="entry name" value="WD40_repeat_dom_sf"/>
</dbReference>
<dbReference type="InterPro" id="IPR015943">
    <property type="entry name" value="WD40/YVTN_repeat-like_dom_sf"/>
</dbReference>
<dbReference type="WBParaSite" id="SRDH1_2540.1">
    <property type="protein sequence ID" value="SRDH1_2540.1"/>
    <property type="gene ID" value="SRDH1_2540"/>
</dbReference>
<dbReference type="Gene3D" id="2.130.10.10">
    <property type="entry name" value="YVTN repeat-like/Quinoprotein amine dehydrogenase"/>
    <property type="match status" value="1"/>
</dbReference>
<feature type="coiled-coil region" evidence="1">
    <location>
        <begin position="1754"/>
        <end position="1781"/>
    </location>
</feature>
<name>A0AA85EV78_9TREM</name>
<keyword evidence="2" id="KW-1185">Reference proteome</keyword>
<dbReference type="SUPFAM" id="SSF50978">
    <property type="entry name" value="WD40 repeat-like"/>
    <property type="match status" value="1"/>
</dbReference>
<dbReference type="PANTHER" id="PTHR45532:SF1">
    <property type="entry name" value="WD REPEAT-CONTAINING PROTEIN 97"/>
    <property type="match status" value="1"/>
</dbReference>
<accession>A0AA85EV78</accession>
<dbReference type="InterPro" id="IPR001680">
    <property type="entry name" value="WD40_rpt"/>
</dbReference>
<protein>
    <submittedName>
        <fullName evidence="3">Uncharacterized protein</fullName>
    </submittedName>
</protein>
<dbReference type="SMART" id="SM00320">
    <property type="entry name" value="WD40"/>
    <property type="match status" value="3"/>
</dbReference>
<dbReference type="PANTHER" id="PTHR45532">
    <property type="entry name" value="WD REPEAT-CONTAINING PROTEIN 97"/>
    <property type="match status" value="1"/>
</dbReference>
<reference evidence="3" key="2">
    <citation type="submission" date="2023-11" db="UniProtKB">
        <authorList>
            <consortium name="WormBaseParasite"/>
        </authorList>
    </citation>
    <scope>IDENTIFICATION</scope>
</reference>
<dbReference type="Proteomes" id="UP000050792">
    <property type="component" value="Unassembled WGS sequence"/>
</dbReference>